<evidence type="ECO:0000259" key="1">
    <source>
        <dbReference type="Pfam" id="PF00534"/>
    </source>
</evidence>
<feature type="domain" description="Glycosyl transferase family 1" evidence="1">
    <location>
        <begin position="180"/>
        <end position="346"/>
    </location>
</feature>
<dbReference type="RefSeq" id="WP_202834403.1">
    <property type="nucleotide sequence ID" value="NZ_JAETWB010000022.1"/>
</dbReference>
<sequence length="397" mass="42534">MPPPWPEPVAVMIGGLGQGGSERQLYSFLAGCDRRRWEPLVFASGALGFWEAPIRALGIPVVLLQGNPLAKMRQFRTAVAAAGIRCFFSWSSYTNGYALALAGTGSHCIGSFRNAQFADLPHRLRCLWIWVSLAGLTAVVCNSAETQAQVARQCSPRLRVVFVPNAVEVPPSELVAAWRDHWRKRLGLSLDTVLVLGAGRLVPQKCFSRFIDVIAQVIQRHGQAVYAVIAGEDHGCLPALQAHVAQLGLVGRIEFLGAVPDARELMAAADIFLLSSDYEGMPNVVLEAMAAGVPCVATPVNGLGGVIESGSSGLVAEAEASDLAQHVAMLAADSGLRQAMGARGRARIATNHQPDRIIRGLWALCEAQAKPSMGDASAASDIRRPGFLARRRRDVHR</sequence>
<dbReference type="Pfam" id="PF00534">
    <property type="entry name" value="Glycos_transf_1"/>
    <property type="match status" value="1"/>
</dbReference>
<comment type="caution">
    <text evidence="2">The sequence shown here is derived from an EMBL/GenBank/DDBJ whole genome shotgun (WGS) entry which is preliminary data.</text>
</comment>
<dbReference type="Proteomes" id="UP000660885">
    <property type="component" value="Unassembled WGS sequence"/>
</dbReference>
<name>A0ABS1U924_9PROT</name>
<dbReference type="PANTHER" id="PTHR12526">
    <property type="entry name" value="GLYCOSYLTRANSFERASE"/>
    <property type="match status" value="1"/>
</dbReference>
<accession>A0ABS1U924</accession>
<evidence type="ECO:0000313" key="2">
    <source>
        <dbReference type="EMBL" id="MBL6081182.1"/>
    </source>
</evidence>
<organism evidence="2 3">
    <name type="scientific">Belnapia arida</name>
    <dbReference type="NCBI Taxonomy" id="2804533"/>
    <lineage>
        <taxon>Bacteria</taxon>
        <taxon>Pseudomonadati</taxon>
        <taxon>Pseudomonadota</taxon>
        <taxon>Alphaproteobacteria</taxon>
        <taxon>Acetobacterales</taxon>
        <taxon>Roseomonadaceae</taxon>
        <taxon>Belnapia</taxon>
    </lineage>
</organism>
<proteinExistence type="predicted"/>
<dbReference type="EMBL" id="JAETWB010000022">
    <property type="protein sequence ID" value="MBL6081182.1"/>
    <property type="molecule type" value="Genomic_DNA"/>
</dbReference>
<dbReference type="PANTHER" id="PTHR12526:SF636">
    <property type="entry name" value="BLL3647 PROTEIN"/>
    <property type="match status" value="1"/>
</dbReference>
<protein>
    <submittedName>
        <fullName evidence="2">Glycosyltransferase</fullName>
    </submittedName>
</protein>
<dbReference type="InterPro" id="IPR001296">
    <property type="entry name" value="Glyco_trans_1"/>
</dbReference>
<gene>
    <name evidence="2" type="ORF">JMJ56_24585</name>
</gene>
<dbReference type="Gene3D" id="3.40.50.2000">
    <property type="entry name" value="Glycogen Phosphorylase B"/>
    <property type="match status" value="2"/>
</dbReference>
<evidence type="ECO:0000313" key="3">
    <source>
        <dbReference type="Proteomes" id="UP000660885"/>
    </source>
</evidence>
<reference evidence="2 3" key="1">
    <citation type="submission" date="2021-01" db="EMBL/GenBank/DDBJ databases">
        <title>Belnapia mucosa sp. nov. and Belnapia arida sp. nov., isolated from the Tabernas Desert (Almeria, Spain).</title>
        <authorList>
            <person name="Molina-Menor E."/>
            <person name="Vidal-Verdu A."/>
            <person name="Calonge A."/>
            <person name="Satari L."/>
            <person name="Pereto J."/>
            <person name="Porcar M."/>
        </authorList>
    </citation>
    <scope>NUCLEOTIDE SEQUENCE [LARGE SCALE GENOMIC DNA]</scope>
    <source>
        <strain evidence="2 3">T18</strain>
    </source>
</reference>
<keyword evidence="3" id="KW-1185">Reference proteome</keyword>
<dbReference type="SUPFAM" id="SSF53756">
    <property type="entry name" value="UDP-Glycosyltransferase/glycogen phosphorylase"/>
    <property type="match status" value="1"/>
</dbReference>